<organism evidence="3 4">
    <name type="scientific">Mycobacterium haemophilum</name>
    <dbReference type="NCBI Taxonomy" id="29311"/>
    <lineage>
        <taxon>Bacteria</taxon>
        <taxon>Bacillati</taxon>
        <taxon>Actinomycetota</taxon>
        <taxon>Actinomycetes</taxon>
        <taxon>Mycobacteriales</taxon>
        <taxon>Mycobacteriaceae</taxon>
        <taxon>Mycobacterium</taxon>
    </lineage>
</organism>
<feature type="region of interest" description="Disordered" evidence="1">
    <location>
        <begin position="213"/>
        <end position="232"/>
    </location>
</feature>
<evidence type="ECO:0000313" key="4">
    <source>
        <dbReference type="Proteomes" id="UP000036334"/>
    </source>
</evidence>
<protein>
    <submittedName>
        <fullName evidence="3">Membrane protein</fullName>
    </submittedName>
</protein>
<dbReference type="STRING" id="1202450.B586_00770"/>
<dbReference type="InterPro" id="IPR021417">
    <property type="entry name" value="DUF3060"/>
</dbReference>
<dbReference type="RefSeq" id="WP_047315945.1">
    <property type="nucleotide sequence ID" value="NZ_LDPQ01000018.1"/>
</dbReference>
<feature type="compositionally biased region" description="Basic and acidic residues" evidence="1">
    <location>
        <begin position="7"/>
        <end position="18"/>
    </location>
</feature>
<feature type="transmembrane region" description="Helical" evidence="2">
    <location>
        <begin position="70"/>
        <end position="92"/>
    </location>
</feature>
<feature type="compositionally biased region" description="Low complexity" evidence="1">
    <location>
        <begin position="106"/>
        <end position="139"/>
    </location>
</feature>
<keyword evidence="4" id="KW-1185">Reference proteome</keyword>
<feature type="region of interest" description="Disordered" evidence="1">
    <location>
        <begin position="106"/>
        <end position="152"/>
    </location>
</feature>
<feature type="region of interest" description="Disordered" evidence="1">
    <location>
        <begin position="1"/>
        <end position="58"/>
    </location>
</feature>
<evidence type="ECO:0000256" key="1">
    <source>
        <dbReference type="SAM" id="MobiDB-lite"/>
    </source>
</evidence>
<keyword evidence="2" id="KW-1133">Transmembrane helix</keyword>
<evidence type="ECO:0000256" key="2">
    <source>
        <dbReference type="SAM" id="Phobius"/>
    </source>
</evidence>
<keyword evidence="2" id="KW-0472">Membrane</keyword>
<proteinExistence type="predicted"/>
<dbReference type="Pfam" id="PF11259">
    <property type="entry name" value="DUF3060"/>
    <property type="match status" value="1"/>
</dbReference>
<accession>A0A0I9U026</accession>
<sequence>MEPQDDPEARIRELERPLADSAHSSELGGTQPPHGFSYPPGPPVPPLPPSYGYGDPFRGPSPKPRSGIRLWWILGAFFVVFMLALVGGIAALSAHRLSRGGLVILSPTPSISRGPSSPRTSPSGPAPSVSRTQTPSAGPSTPPPPAGNISISGVNQSRTIVCNDSMVSVSGVSNTVVITGHCASLTVSGVKNSVTVDSVDTIDASGFNNHVTYHSGSPNIDKSGDSNVVQQG</sequence>
<dbReference type="PATRIC" id="fig|29311.18.peg.1601"/>
<comment type="caution">
    <text evidence="3">The sequence shown here is derived from an EMBL/GenBank/DDBJ whole genome shotgun (WGS) entry which is preliminary data.</text>
</comment>
<dbReference type="OrthoDB" id="4697236at2"/>
<reference evidence="3 4" key="1">
    <citation type="submission" date="2015-05" db="EMBL/GenBank/DDBJ databases">
        <title>Genome sequence of Mycobacterium haemophilum.</title>
        <authorList>
            <person name="Greninger A.L."/>
            <person name="Cunningham G."/>
            <person name="Miller S."/>
        </authorList>
    </citation>
    <scope>NUCLEOTIDE SEQUENCE [LARGE SCALE GENOMIC DNA]</scope>
    <source>
        <strain evidence="4">UC1</strain>
    </source>
</reference>
<dbReference type="Proteomes" id="UP000036334">
    <property type="component" value="Unassembled WGS sequence"/>
</dbReference>
<dbReference type="AlphaFoldDB" id="A0A0I9U026"/>
<dbReference type="EMBL" id="LDPR01000015">
    <property type="protein sequence ID" value="KLO35414.1"/>
    <property type="molecule type" value="Genomic_DNA"/>
</dbReference>
<feature type="compositionally biased region" description="Pro residues" evidence="1">
    <location>
        <begin position="39"/>
        <end position="49"/>
    </location>
</feature>
<name>A0A0I9U026_9MYCO</name>
<gene>
    <name evidence="3" type="ORF">ABH38_15890</name>
</gene>
<keyword evidence="2" id="KW-0812">Transmembrane</keyword>
<evidence type="ECO:0000313" key="3">
    <source>
        <dbReference type="EMBL" id="KLO35414.1"/>
    </source>
</evidence>